<dbReference type="InterPro" id="IPR050638">
    <property type="entry name" value="AA-Vitamin_Transporters"/>
</dbReference>
<protein>
    <recommendedName>
        <fullName evidence="6">EamA domain-containing protein</fullName>
    </recommendedName>
</protein>
<dbReference type="Proteomes" id="UP000035287">
    <property type="component" value="Chromosome"/>
</dbReference>
<dbReference type="OrthoDB" id="9806889at2"/>
<evidence type="ECO:0000259" key="6">
    <source>
        <dbReference type="Pfam" id="PF00892"/>
    </source>
</evidence>
<dbReference type="PATRIC" id="fig|1348774.3.peg.1310"/>
<evidence type="ECO:0000313" key="7">
    <source>
        <dbReference type="EMBL" id="AKM09674.1"/>
    </source>
</evidence>
<evidence type="ECO:0000256" key="1">
    <source>
        <dbReference type="ARBA" id="ARBA00004141"/>
    </source>
</evidence>
<evidence type="ECO:0000256" key="4">
    <source>
        <dbReference type="ARBA" id="ARBA00022989"/>
    </source>
</evidence>
<keyword evidence="3" id="KW-0812">Transmembrane</keyword>
<dbReference type="AlphaFoldDB" id="A0A0G3XGD7"/>
<organism evidence="7 8">
    <name type="scientific">Croceicoccus naphthovorans</name>
    <dbReference type="NCBI Taxonomy" id="1348774"/>
    <lineage>
        <taxon>Bacteria</taxon>
        <taxon>Pseudomonadati</taxon>
        <taxon>Pseudomonadota</taxon>
        <taxon>Alphaproteobacteria</taxon>
        <taxon>Sphingomonadales</taxon>
        <taxon>Erythrobacteraceae</taxon>
        <taxon>Croceicoccus</taxon>
    </lineage>
</organism>
<evidence type="ECO:0000256" key="3">
    <source>
        <dbReference type="ARBA" id="ARBA00022692"/>
    </source>
</evidence>
<dbReference type="SUPFAM" id="SSF103481">
    <property type="entry name" value="Multidrug resistance efflux transporter EmrE"/>
    <property type="match status" value="2"/>
</dbReference>
<keyword evidence="5" id="KW-0472">Membrane</keyword>
<dbReference type="KEGG" id="cna:AB433_06255"/>
<evidence type="ECO:0000256" key="2">
    <source>
        <dbReference type="ARBA" id="ARBA00007362"/>
    </source>
</evidence>
<dbReference type="InterPro" id="IPR037185">
    <property type="entry name" value="EmrE-like"/>
</dbReference>
<comment type="subcellular location">
    <subcellularLocation>
        <location evidence="1">Membrane</location>
        <topology evidence="1">Multi-pass membrane protein</topology>
    </subcellularLocation>
</comment>
<dbReference type="GO" id="GO:0016020">
    <property type="term" value="C:membrane"/>
    <property type="evidence" value="ECO:0007669"/>
    <property type="project" value="UniProtKB-SubCell"/>
</dbReference>
<proteinExistence type="inferred from homology"/>
<dbReference type="PANTHER" id="PTHR32322:SF2">
    <property type="entry name" value="EAMA DOMAIN-CONTAINING PROTEIN"/>
    <property type="match status" value="1"/>
</dbReference>
<accession>A0A0G3XGD7</accession>
<keyword evidence="4" id="KW-1133">Transmembrane helix</keyword>
<dbReference type="InterPro" id="IPR000620">
    <property type="entry name" value="EamA_dom"/>
</dbReference>
<feature type="domain" description="EamA" evidence="6">
    <location>
        <begin position="158"/>
        <end position="290"/>
    </location>
</feature>
<dbReference type="Pfam" id="PF00892">
    <property type="entry name" value="EamA"/>
    <property type="match status" value="2"/>
</dbReference>
<feature type="domain" description="EamA" evidence="6">
    <location>
        <begin position="13"/>
        <end position="143"/>
    </location>
</feature>
<name>A0A0G3XGD7_9SPHN</name>
<dbReference type="EMBL" id="CP011770">
    <property type="protein sequence ID" value="AKM09674.1"/>
    <property type="molecule type" value="Genomic_DNA"/>
</dbReference>
<keyword evidence="8" id="KW-1185">Reference proteome</keyword>
<dbReference type="RefSeq" id="WP_047820360.1">
    <property type="nucleotide sequence ID" value="NZ_CP011770.1"/>
</dbReference>
<dbReference type="PANTHER" id="PTHR32322">
    <property type="entry name" value="INNER MEMBRANE TRANSPORTER"/>
    <property type="match status" value="1"/>
</dbReference>
<comment type="similarity">
    <text evidence="2">Belongs to the EamA transporter family.</text>
</comment>
<evidence type="ECO:0000256" key="5">
    <source>
        <dbReference type="ARBA" id="ARBA00023136"/>
    </source>
</evidence>
<evidence type="ECO:0000313" key="8">
    <source>
        <dbReference type="Proteomes" id="UP000035287"/>
    </source>
</evidence>
<reference evidence="7 8" key="1">
    <citation type="submission" date="2015-06" db="EMBL/GenBank/DDBJ databases">
        <authorList>
            <person name="Zeng Y."/>
            <person name="Huang Y."/>
        </authorList>
    </citation>
    <scope>NUCLEOTIDE SEQUENCE [LARGE SCALE GENOMIC DNA]</scope>
    <source>
        <strain evidence="7 8">PQ-2</strain>
    </source>
</reference>
<sequence length="298" mass="31362">MTTRRYDLLTYAMLGGAVLFWAGNSIVGRAVRNDIDPISLSLLRWIGATLVVAPLALPHLRTDWPKIREGWKATAIICLAGIAGFNTLLYAGLAQTLATNALLIQAAIPGLVLILGALALGQKEPRMKVLGIVLSVLGAAFTVFRGSIDAVLGLELGKGDPLVLAACVTWAIYTLSLQFAPKVRPASFLFVTFLGGALVLSVVAMVVPGRHFEWSTGAALGVGYTGVFPSVLAYFFYNAAVARAGPAQAGQAIAMMPIIGALLAALLLAEPLHWYHAVGMTMIVAGIVIAARAHPQPR</sequence>
<gene>
    <name evidence="7" type="ORF">AB433_06255</name>
</gene>